<feature type="active site" description="Charge relay system" evidence="15">
    <location>
        <position position="132"/>
    </location>
</feature>
<name>A0A4R6UFQ6_9GAMM</name>
<dbReference type="EC" id="3.4.21.107" evidence="5"/>
<dbReference type="Pfam" id="PF13180">
    <property type="entry name" value="PDZ_2"/>
    <property type="match status" value="1"/>
</dbReference>
<evidence type="ECO:0000256" key="1">
    <source>
        <dbReference type="ARBA" id="ARBA00001772"/>
    </source>
</evidence>
<dbReference type="PRINTS" id="PR00834">
    <property type="entry name" value="PROTEASES2C"/>
</dbReference>
<reference evidence="18 19" key="1">
    <citation type="submission" date="2019-03" db="EMBL/GenBank/DDBJ databases">
        <title>Genomic Encyclopedia of Type Strains, Phase IV (KMG-IV): sequencing the most valuable type-strain genomes for metagenomic binning, comparative biology and taxonomic classification.</title>
        <authorList>
            <person name="Goeker M."/>
        </authorList>
    </citation>
    <scope>NUCLEOTIDE SEQUENCE [LARGE SCALE GENOMIC DNA]</scope>
    <source>
        <strain evidence="18 19">DSM 103792</strain>
    </source>
</reference>
<evidence type="ECO:0000256" key="11">
    <source>
        <dbReference type="ARBA" id="ARBA00022801"/>
    </source>
</evidence>
<comment type="subcellular location">
    <subcellularLocation>
        <location evidence="3">Periplasm</location>
    </subcellularLocation>
</comment>
<keyword evidence="10" id="KW-0574">Periplasm</keyword>
<evidence type="ECO:0000256" key="6">
    <source>
        <dbReference type="ARBA" id="ARBA00013958"/>
    </source>
</evidence>
<keyword evidence="8" id="KW-0732">Signal</keyword>
<dbReference type="PANTHER" id="PTHR22939">
    <property type="entry name" value="SERINE PROTEASE FAMILY S1C HTRA-RELATED"/>
    <property type="match status" value="1"/>
</dbReference>
<dbReference type="InterPro" id="IPR041489">
    <property type="entry name" value="PDZ_6"/>
</dbReference>
<proteinExistence type="inferred from homology"/>
<dbReference type="CDD" id="cd10839">
    <property type="entry name" value="cpPDZ1_DegP-like"/>
    <property type="match status" value="1"/>
</dbReference>
<dbReference type="Pfam" id="PF13365">
    <property type="entry name" value="Trypsin_2"/>
    <property type="match status" value="1"/>
</dbReference>
<comment type="caution">
    <text evidence="18">The sequence shown here is derived from an EMBL/GenBank/DDBJ whole genome shotgun (WGS) entry which is preliminary data.</text>
</comment>
<dbReference type="PANTHER" id="PTHR22939:SF130">
    <property type="entry name" value="PERIPLASMIC SERINE ENDOPROTEASE DEGP-LIKE-RELATED"/>
    <property type="match status" value="1"/>
</dbReference>
<feature type="binding site" evidence="16">
    <location>
        <begin position="233"/>
        <end position="235"/>
    </location>
    <ligand>
        <name>substrate</name>
    </ligand>
</feature>
<dbReference type="Proteomes" id="UP000295375">
    <property type="component" value="Unassembled WGS sequence"/>
</dbReference>
<feature type="domain" description="PDZ" evidence="17">
    <location>
        <begin position="388"/>
        <end position="476"/>
    </location>
</feature>
<keyword evidence="9" id="KW-0677">Repeat</keyword>
<gene>
    <name evidence="18" type="ORF">EV696_12155</name>
</gene>
<evidence type="ECO:0000313" key="18">
    <source>
        <dbReference type="EMBL" id="TDQ45092.1"/>
    </source>
</evidence>
<dbReference type="AlphaFoldDB" id="A0A4R6UFQ6"/>
<dbReference type="InterPro" id="IPR001940">
    <property type="entry name" value="Peptidase_S1C"/>
</dbReference>
<protein>
    <recommendedName>
        <fullName evidence="6">Probable periplasmic serine endoprotease DegP-like</fullName>
        <ecNumber evidence="5">3.4.21.107</ecNumber>
    </recommendedName>
    <alternativeName>
        <fullName evidence="14">Protease Do</fullName>
    </alternativeName>
</protein>
<evidence type="ECO:0000256" key="8">
    <source>
        <dbReference type="ARBA" id="ARBA00022729"/>
    </source>
</evidence>
<evidence type="ECO:0000313" key="19">
    <source>
        <dbReference type="Proteomes" id="UP000295375"/>
    </source>
</evidence>
<dbReference type="InterPro" id="IPR036034">
    <property type="entry name" value="PDZ_sf"/>
</dbReference>
<sequence length="487" mass="51838">MKKSFFYFVVVFALGVMATFAWQRYQSENPHADLPALKTTVANISGSPSTIALPNFAEIVERVGPAVVHISVESKLSARQRQSPFGNIDPDDPFYEFFKRFMPNHPPRDRIVRGMGSGFIVSADGYVYTNAHVVEGADKVTVKLTDQREFQAEVVGIDKPTDVALLKIDAADLPNVVIGDPAQVPVGEWVLAIGAPFGFENSVTAGIVSAKSRSLPDESYVPFIQTDVAINPGNSGGPLLNLKGEVIGVNSQIYSRSGGYQGLSFAIPIDVVNRVTEQLQKTGKVSRGYLGVGIQSLNQALAKSFGLDHVNGALVTSVEKGGAADKAGVQVSDIIIEFNGQKVRDAGALPPLVGAVTPGEEIEVVVWRDGDEKTLTITVGELSGDETPVAAKPGKEQSLDDWGLAVRNLSDDELAEQGVEQAVVITDVDGPAANAGLQAGDLVLAVNGREVGNVTELEKLLNDRKNTAALLIQRGQARLFVALTRGK</sequence>
<organism evidence="18 19">
    <name type="scientific">Permianibacter aggregans</name>
    <dbReference type="NCBI Taxonomy" id="1510150"/>
    <lineage>
        <taxon>Bacteria</taxon>
        <taxon>Pseudomonadati</taxon>
        <taxon>Pseudomonadota</taxon>
        <taxon>Gammaproteobacteria</taxon>
        <taxon>Pseudomonadales</taxon>
        <taxon>Pseudomonadaceae</taxon>
        <taxon>Permianibacter</taxon>
    </lineage>
</organism>
<keyword evidence="13" id="KW-0346">Stress response</keyword>
<evidence type="ECO:0000256" key="15">
    <source>
        <dbReference type="PIRSR" id="PIRSR611782-1"/>
    </source>
</evidence>
<keyword evidence="19" id="KW-1185">Reference proteome</keyword>
<dbReference type="InterPro" id="IPR011782">
    <property type="entry name" value="Pept_S1C_Do"/>
</dbReference>
<feature type="binding site" evidence="16">
    <location>
        <position position="132"/>
    </location>
    <ligand>
        <name>substrate</name>
    </ligand>
</feature>
<comment type="catalytic activity">
    <reaction evidence="1">
        <text>Acts on substrates that are at least partially unfolded. The cleavage site P1 residue is normally between a pair of hydrophobic residues, such as Val-|-Val.</text>
        <dbReference type="EC" id="3.4.21.107"/>
    </reaction>
</comment>
<feature type="domain" description="PDZ" evidence="17">
    <location>
        <begin position="279"/>
        <end position="345"/>
    </location>
</feature>
<feature type="active site" description="Charge relay system" evidence="15">
    <location>
        <position position="235"/>
    </location>
</feature>
<dbReference type="FunFam" id="2.40.10.120:FF:000007">
    <property type="entry name" value="Periplasmic serine endoprotease DegP-like"/>
    <property type="match status" value="1"/>
</dbReference>
<dbReference type="Pfam" id="PF17820">
    <property type="entry name" value="PDZ_6"/>
    <property type="match status" value="1"/>
</dbReference>
<dbReference type="InterPro" id="IPR009003">
    <property type="entry name" value="Peptidase_S1_PA"/>
</dbReference>
<evidence type="ECO:0000256" key="16">
    <source>
        <dbReference type="PIRSR" id="PIRSR611782-2"/>
    </source>
</evidence>
<dbReference type="GO" id="GO:0006508">
    <property type="term" value="P:proteolysis"/>
    <property type="evidence" value="ECO:0007669"/>
    <property type="project" value="UniProtKB-KW"/>
</dbReference>
<evidence type="ECO:0000259" key="17">
    <source>
        <dbReference type="PROSITE" id="PS50106"/>
    </source>
</evidence>
<evidence type="ECO:0000256" key="10">
    <source>
        <dbReference type="ARBA" id="ARBA00022764"/>
    </source>
</evidence>
<keyword evidence="7 18" id="KW-0645">Protease</keyword>
<accession>A0A4R6UFQ6</accession>
<dbReference type="NCBIfam" id="TIGR02037">
    <property type="entry name" value="degP_htrA_DO"/>
    <property type="match status" value="1"/>
</dbReference>
<dbReference type="SUPFAM" id="SSF50494">
    <property type="entry name" value="Trypsin-like serine proteases"/>
    <property type="match status" value="1"/>
</dbReference>
<feature type="active site" description="Charge relay system" evidence="15">
    <location>
        <position position="162"/>
    </location>
</feature>
<dbReference type="GO" id="GO:0042597">
    <property type="term" value="C:periplasmic space"/>
    <property type="evidence" value="ECO:0007669"/>
    <property type="project" value="UniProtKB-SubCell"/>
</dbReference>
<evidence type="ECO:0000256" key="5">
    <source>
        <dbReference type="ARBA" id="ARBA00013035"/>
    </source>
</evidence>
<dbReference type="Gene3D" id="2.30.42.10">
    <property type="match status" value="2"/>
</dbReference>
<evidence type="ECO:0000256" key="2">
    <source>
        <dbReference type="ARBA" id="ARBA00002610"/>
    </source>
</evidence>
<dbReference type="GO" id="GO:0004252">
    <property type="term" value="F:serine-type endopeptidase activity"/>
    <property type="evidence" value="ECO:0007669"/>
    <property type="project" value="InterPro"/>
</dbReference>
<dbReference type="Gene3D" id="2.40.10.120">
    <property type="match status" value="1"/>
</dbReference>
<evidence type="ECO:0000256" key="12">
    <source>
        <dbReference type="ARBA" id="ARBA00022825"/>
    </source>
</evidence>
<dbReference type="SUPFAM" id="SSF50156">
    <property type="entry name" value="PDZ domain-like"/>
    <property type="match status" value="2"/>
</dbReference>
<evidence type="ECO:0000256" key="14">
    <source>
        <dbReference type="ARBA" id="ARBA00032850"/>
    </source>
</evidence>
<comment type="similarity">
    <text evidence="4">Belongs to the peptidase S1C family.</text>
</comment>
<dbReference type="PROSITE" id="PS50106">
    <property type="entry name" value="PDZ"/>
    <property type="match status" value="2"/>
</dbReference>
<dbReference type="EMBL" id="SNYM01000021">
    <property type="protein sequence ID" value="TDQ45092.1"/>
    <property type="molecule type" value="Genomic_DNA"/>
</dbReference>
<comment type="function">
    <text evidence="2">Might be efficient in the degradation of transiently denatured and unfolded proteins which accumulate in the periplasm following stress conditions.</text>
</comment>
<feature type="binding site" evidence="16">
    <location>
        <position position="73"/>
    </location>
    <ligand>
        <name>substrate</name>
    </ligand>
</feature>
<feature type="binding site" evidence="16">
    <location>
        <position position="162"/>
    </location>
    <ligand>
        <name>substrate</name>
    </ligand>
</feature>
<keyword evidence="11" id="KW-0378">Hydrolase</keyword>
<evidence type="ECO:0000256" key="3">
    <source>
        <dbReference type="ARBA" id="ARBA00004418"/>
    </source>
</evidence>
<keyword evidence="12" id="KW-0720">Serine protease</keyword>
<dbReference type="SMART" id="SM00228">
    <property type="entry name" value="PDZ"/>
    <property type="match status" value="2"/>
</dbReference>
<evidence type="ECO:0000256" key="4">
    <source>
        <dbReference type="ARBA" id="ARBA00010541"/>
    </source>
</evidence>
<evidence type="ECO:0000256" key="7">
    <source>
        <dbReference type="ARBA" id="ARBA00022670"/>
    </source>
</evidence>
<dbReference type="InterPro" id="IPR001478">
    <property type="entry name" value="PDZ"/>
</dbReference>
<evidence type="ECO:0000256" key="13">
    <source>
        <dbReference type="ARBA" id="ARBA00023016"/>
    </source>
</evidence>
<evidence type="ECO:0000256" key="9">
    <source>
        <dbReference type="ARBA" id="ARBA00022737"/>
    </source>
</evidence>